<keyword evidence="2" id="KW-1185">Reference proteome</keyword>
<protein>
    <submittedName>
        <fullName evidence="1">YqxA family protein</fullName>
    </submittedName>
</protein>
<dbReference type="AlphaFoldDB" id="A0A9E8LVB7"/>
<accession>A0A9E8LVB7</accession>
<dbReference type="Proteomes" id="UP001164718">
    <property type="component" value="Chromosome"/>
</dbReference>
<dbReference type="KEGG" id="faf:OE104_03240"/>
<organism evidence="1 2">
    <name type="scientific">Fervidibacillus albus</name>
    <dbReference type="NCBI Taxonomy" id="2980026"/>
    <lineage>
        <taxon>Bacteria</taxon>
        <taxon>Bacillati</taxon>
        <taxon>Bacillota</taxon>
        <taxon>Bacilli</taxon>
        <taxon>Bacillales</taxon>
        <taxon>Bacillaceae</taxon>
        <taxon>Fervidibacillus</taxon>
    </lineage>
</organism>
<dbReference type="InterPro" id="IPR020534">
    <property type="entry name" value="Uncharacterised_YqxA"/>
</dbReference>
<evidence type="ECO:0000313" key="1">
    <source>
        <dbReference type="EMBL" id="WAA10362.1"/>
    </source>
</evidence>
<dbReference type="RefSeq" id="WP_275418146.1">
    <property type="nucleotide sequence ID" value="NZ_CP106878.1"/>
</dbReference>
<proteinExistence type="predicted"/>
<reference evidence="1" key="1">
    <citation type="submission" date="2022-09" db="EMBL/GenBank/DDBJ databases">
        <title>Complete Genomes of Fervidibacillus albus and Fervidibacillus halotolerans isolated from tidal flat sediments.</title>
        <authorList>
            <person name="Kwon K.K."/>
            <person name="Yang S.-H."/>
            <person name="Park M.J."/>
            <person name="Oh H.-M."/>
        </authorList>
    </citation>
    <scope>NUCLEOTIDE SEQUENCE</scope>
    <source>
        <strain evidence="1">MEBiC13591</strain>
    </source>
</reference>
<dbReference type="EMBL" id="CP106878">
    <property type="protein sequence ID" value="WAA10362.1"/>
    <property type="molecule type" value="Genomic_DNA"/>
</dbReference>
<gene>
    <name evidence="1" type="ORF">OE104_03240</name>
</gene>
<evidence type="ECO:0000313" key="2">
    <source>
        <dbReference type="Proteomes" id="UP001164718"/>
    </source>
</evidence>
<dbReference type="Pfam" id="PF12438">
    <property type="entry name" value="DUF3679"/>
    <property type="match status" value="1"/>
</dbReference>
<sequence length="102" mass="11748">MFRFIRKVLFSIGLLFFGVLIGIQEANEGMLKMKGYEDPQFKDALTFQYDGDEGYEATILGESVTKKDLEEKKKQLEEMGAFNFFTEMAKKIGGFVTDFFEN</sequence>
<name>A0A9E8LVB7_9BACI</name>